<dbReference type="GO" id="GO:0016787">
    <property type="term" value="F:hydrolase activity"/>
    <property type="evidence" value="ECO:0007669"/>
    <property type="project" value="UniProtKB-KW"/>
</dbReference>
<dbReference type="AlphaFoldDB" id="A0A6J6CZ03"/>
<protein>
    <submittedName>
        <fullName evidence="3">Unannotated protein</fullName>
    </submittedName>
</protein>
<proteinExistence type="predicted"/>
<evidence type="ECO:0000259" key="2">
    <source>
        <dbReference type="Pfam" id="PF07859"/>
    </source>
</evidence>
<dbReference type="InterPro" id="IPR050300">
    <property type="entry name" value="GDXG_lipolytic_enzyme"/>
</dbReference>
<accession>A0A6J6CZ03</accession>
<dbReference type="InterPro" id="IPR029058">
    <property type="entry name" value="AB_hydrolase_fold"/>
</dbReference>
<dbReference type="Pfam" id="PF07859">
    <property type="entry name" value="Abhydrolase_3"/>
    <property type="match status" value="1"/>
</dbReference>
<evidence type="ECO:0000313" key="3">
    <source>
        <dbReference type="EMBL" id="CAB4556717.1"/>
    </source>
</evidence>
<feature type="domain" description="Alpha/beta hydrolase fold-3" evidence="2">
    <location>
        <begin position="75"/>
        <end position="282"/>
    </location>
</feature>
<dbReference type="SUPFAM" id="SSF53474">
    <property type="entry name" value="alpha/beta-Hydrolases"/>
    <property type="match status" value="1"/>
</dbReference>
<keyword evidence="1" id="KW-0378">Hydrolase</keyword>
<dbReference type="PANTHER" id="PTHR48081">
    <property type="entry name" value="AB HYDROLASE SUPERFAMILY PROTEIN C4A8.06C"/>
    <property type="match status" value="1"/>
</dbReference>
<dbReference type="InterPro" id="IPR013094">
    <property type="entry name" value="AB_hydrolase_3"/>
</dbReference>
<dbReference type="EMBL" id="CAEZTB010000072">
    <property type="protein sequence ID" value="CAB4556717.1"/>
    <property type="molecule type" value="Genomic_DNA"/>
</dbReference>
<reference evidence="3" key="1">
    <citation type="submission" date="2020-05" db="EMBL/GenBank/DDBJ databases">
        <authorList>
            <person name="Chiriac C."/>
            <person name="Salcher M."/>
            <person name="Ghai R."/>
            <person name="Kavagutti S V."/>
        </authorList>
    </citation>
    <scope>NUCLEOTIDE SEQUENCE</scope>
</reference>
<sequence length="309" mass="33760">MDINQIHPTLRKATISFPKLPVTSGFGRAITRALIPILMPKPKLPSGITIEQIKTPDGLKLRIYTPAGQRTRAAMLYIHGGGMMIGYPAMDDALLANTAAELDIVIVSPAYRLAPEHPYPAPVDDCHSAWKWLHENLSQRGIDGNRIAIGGESAGGGLAAGLVLRIHDEGGPQPVAQWLFCPMLDDRTAQNRSLDELDHFVWNNKMNLVGWRSYLATDFGKDQISDYAAPARRTELKGLPKAWIGVGDIELFFEEDKAYANKLTAAGVSCQLDIVTGAPHAFEGLAPESDLAKEYLAKARSWLKEALKA</sequence>
<dbReference type="PANTHER" id="PTHR48081:SF8">
    <property type="entry name" value="ALPHA_BETA HYDROLASE FOLD-3 DOMAIN-CONTAINING PROTEIN-RELATED"/>
    <property type="match status" value="1"/>
</dbReference>
<organism evidence="3">
    <name type="scientific">freshwater metagenome</name>
    <dbReference type="NCBI Taxonomy" id="449393"/>
    <lineage>
        <taxon>unclassified sequences</taxon>
        <taxon>metagenomes</taxon>
        <taxon>ecological metagenomes</taxon>
    </lineage>
</organism>
<dbReference type="Gene3D" id="3.40.50.1820">
    <property type="entry name" value="alpha/beta hydrolase"/>
    <property type="match status" value="1"/>
</dbReference>
<evidence type="ECO:0000256" key="1">
    <source>
        <dbReference type="ARBA" id="ARBA00022801"/>
    </source>
</evidence>
<gene>
    <name evidence="3" type="ORF">UFOPK1581_00519</name>
</gene>
<name>A0A6J6CZ03_9ZZZZ</name>